<reference evidence="1 2" key="1">
    <citation type="submission" date="2018-08" db="EMBL/GenBank/DDBJ databases">
        <title>Recombination of ecologically and evolutionarily significant loci maintains genetic cohesion in the Pseudomonas syringae species complex.</title>
        <authorList>
            <person name="Dillon M."/>
            <person name="Thakur S."/>
            <person name="Almeida R.N.D."/>
            <person name="Weir B.S."/>
            <person name="Guttman D.S."/>
        </authorList>
    </citation>
    <scope>NUCLEOTIDE SEQUENCE [LARGE SCALE GENOMIC DNA]</scope>
    <source>
        <strain evidence="1 2">88_10</strain>
    </source>
</reference>
<gene>
    <name evidence="1" type="ORF">APX70_02643</name>
</gene>
<comment type="caution">
    <text evidence="1">The sequence shown here is derived from an EMBL/GenBank/DDBJ whole genome shotgun (WGS) entry which is preliminary data.</text>
</comment>
<evidence type="ECO:0000313" key="1">
    <source>
        <dbReference type="EMBL" id="RML30242.1"/>
    </source>
</evidence>
<name>A0A3M2UTR4_PSEYM</name>
<accession>A0A3M2UTR4</accession>
<protein>
    <submittedName>
        <fullName evidence="1">Uncharacterized protein</fullName>
    </submittedName>
</protein>
<dbReference type="Proteomes" id="UP000282378">
    <property type="component" value="Unassembled WGS sequence"/>
</dbReference>
<dbReference type="EMBL" id="RBNL01004539">
    <property type="protein sequence ID" value="RML30242.1"/>
    <property type="molecule type" value="Genomic_DNA"/>
</dbReference>
<feature type="non-terminal residue" evidence="1">
    <location>
        <position position="1"/>
    </location>
</feature>
<evidence type="ECO:0000313" key="2">
    <source>
        <dbReference type="Proteomes" id="UP000282378"/>
    </source>
</evidence>
<organism evidence="1 2">
    <name type="scientific">Pseudomonas syringae pv. maculicola</name>
    <dbReference type="NCBI Taxonomy" id="59511"/>
    <lineage>
        <taxon>Bacteria</taxon>
        <taxon>Pseudomonadati</taxon>
        <taxon>Pseudomonadota</taxon>
        <taxon>Gammaproteobacteria</taxon>
        <taxon>Pseudomonadales</taxon>
        <taxon>Pseudomonadaceae</taxon>
        <taxon>Pseudomonas</taxon>
    </lineage>
</organism>
<dbReference type="AlphaFoldDB" id="A0A3M2UTR4"/>
<proteinExistence type="predicted"/>
<sequence length="102" mass="10856">GGSEAVCTIGVEHYLSHAFTVADIKEDNAPVVTTTVDPSAKGNFLAFQTLVQLAAIMAAHHDGVFTSRNSNSVALSLLACARWHKTPAQGSNQPWPMQSHAR</sequence>